<keyword evidence="4" id="KW-0862">Zinc</keyword>
<name>A0AAV6UEW6_9ARAC</name>
<dbReference type="PANTHER" id="PTHR24379">
    <property type="entry name" value="KRAB AND ZINC FINGER DOMAIN-CONTAINING"/>
    <property type="match status" value="1"/>
</dbReference>
<evidence type="ECO:0000259" key="7">
    <source>
        <dbReference type="PROSITE" id="PS50157"/>
    </source>
</evidence>
<organism evidence="8 9">
    <name type="scientific">Oedothorax gibbosus</name>
    <dbReference type="NCBI Taxonomy" id="931172"/>
    <lineage>
        <taxon>Eukaryota</taxon>
        <taxon>Metazoa</taxon>
        <taxon>Ecdysozoa</taxon>
        <taxon>Arthropoda</taxon>
        <taxon>Chelicerata</taxon>
        <taxon>Arachnida</taxon>
        <taxon>Araneae</taxon>
        <taxon>Araneomorphae</taxon>
        <taxon>Entelegynae</taxon>
        <taxon>Araneoidea</taxon>
        <taxon>Linyphiidae</taxon>
        <taxon>Erigoninae</taxon>
        <taxon>Oedothorax</taxon>
    </lineage>
</organism>
<dbReference type="Pfam" id="PF00096">
    <property type="entry name" value="zf-C2H2"/>
    <property type="match status" value="1"/>
</dbReference>
<keyword evidence="2" id="KW-0677">Repeat</keyword>
<dbReference type="Proteomes" id="UP000827092">
    <property type="component" value="Unassembled WGS sequence"/>
</dbReference>
<evidence type="ECO:0000313" key="9">
    <source>
        <dbReference type="Proteomes" id="UP000827092"/>
    </source>
</evidence>
<dbReference type="PROSITE" id="PS50157">
    <property type="entry name" value="ZINC_FINGER_C2H2_2"/>
    <property type="match status" value="4"/>
</dbReference>
<dbReference type="GO" id="GO:0008270">
    <property type="term" value="F:zinc ion binding"/>
    <property type="evidence" value="ECO:0007669"/>
    <property type="project" value="UniProtKB-KW"/>
</dbReference>
<feature type="region of interest" description="Disordered" evidence="6">
    <location>
        <begin position="142"/>
        <end position="164"/>
    </location>
</feature>
<feature type="domain" description="C2H2-type" evidence="7">
    <location>
        <begin position="309"/>
        <end position="336"/>
    </location>
</feature>
<evidence type="ECO:0000313" key="8">
    <source>
        <dbReference type="EMBL" id="KAG8182075.1"/>
    </source>
</evidence>
<dbReference type="Gene3D" id="3.30.160.60">
    <property type="entry name" value="Classic Zinc Finger"/>
    <property type="match status" value="3"/>
</dbReference>
<evidence type="ECO:0000256" key="4">
    <source>
        <dbReference type="ARBA" id="ARBA00022833"/>
    </source>
</evidence>
<dbReference type="AlphaFoldDB" id="A0AAV6UEW6"/>
<evidence type="ECO:0000256" key="2">
    <source>
        <dbReference type="ARBA" id="ARBA00022737"/>
    </source>
</evidence>
<keyword evidence="9" id="KW-1185">Reference proteome</keyword>
<reference evidence="8 9" key="1">
    <citation type="journal article" date="2022" name="Nat. Ecol. Evol.">
        <title>A masculinizing supergene underlies an exaggerated male reproductive morph in a spider.</title>
        <authorList>
            <person name="Hendrickx F."/>
            <person name="De Corte Z."/>
            <person name="Sonet G."/>
            <person name="Van Belleghem S.M."/>
            <person name="Kostlbacher S."/>
            <person name="Vangestel C."/>
        </authorList>
    </citation>
    <scope>NUCLEOTIDE SEQUENCE [LARGE SCALE GENOMIC DNA]</scope>
    <source>
        <strain evidence="8">W744_W776</strain>
    </source>
</reference>
<dbReference type="SUPFAM" id="SSF57667">
    <property type="entry name" value="beta-beta-alpha zinc fingers"/>
    <property type="match status" value="3"/>
</dbReference>
<protein>
    <recommendedName>
        <fullName evidence="7">C2H2-type domain-containing protein</fullName>
    </recommendedName>
</protein>
<feature type="domain" description="C2H2-type" evidence="7">
    <location>
        <begin position="236"/>
        <end position="264"/>
    </location>
</feature>
<feature type="domain" description="C2H2-type" evidence="7">
    <location>
        <begin position="281"/>
        <end position="308"/>
    </location>
</feature>
<evidence type="ECO:0000256" key="6">
    <source>
        <dbReference type="SAM" id="MobiDB-lite"/>
    </source>
</evidence>
<keyword evidence="3 5" id="KW-0863">Zinc-finger</keyword>
<evidence type="ECO:0000256" key="3">
    <source>
        <dbReference type="ARBA" id="ARBA00022771"/>
    </source>
</evidence>
<sequence>MSVVQVVAHITPLNSVPSSSPNLLTTSQLGDPISVETRVITDPRNGLQYTMETAIIVKKYSEASDGSVEAECEGIPGLVCAPLSCPMLGKIRAGEENKCANLSLPYSICRENIPQLAAPESEKTQKLKVKFNLKSVVRKGPQGKESFETDNLGNEMDEPSASAKKTGRDLVKGLMRYIIEGECLICGLVDLGMNTAQHLSEHISKNSYRCTCHHLPFHTPRSLYVHMLNKCDTYLYTCEVCGTRYQRKHLLTVHELKNHTELAAPFEASEEVFRQNVPSCYSCSSCGDRLTLMDDINLHQDLHGRETTFQCLFCGRRFAELGALQSHVHVRVVAKKFACKVCTEEFSSTRALQVHQVSHTKDPWVCTMCGDKKFYFEKTYVKHMKLIHGIN</sequence>
<gene>
    <name evidence="8" type="ORF">JTE90_008610</name>
</gene>
<dbReference type="PROSITE" id="PS00028">
    <property type="entry name" value="ZINC_FINGER_C2H2_1"/>
    <property type="match status" value="3"/>
</dbReference>
<evidence type="ECO:0000256" key="1">
    <source>
        <dbReference type="ARBA" id="ARBA00022723"/>
    </source>
</evidence>
<dbReference type="InterPro" id="IPR036236">
    <property type="entry name" value="Znf_C2H2_sf"/>
</dbReference>
<dbReference type="PANTHER" id="PTHR24379:SF121">
    <property type="entry name" value="C2H2-TYPE DOMAIN-CONTAINING PROTEIN"/>
    <property type="match status" value="1"/>
</dbReference>
<dbReference type="InterPro" id="IPR013087">
    <property type="entry name" value="Znf_C2H2_type"/>
</dbReference>
<keyword evidence="1" id="KW-0479">Metal-binding</keyword>
<dbReference type="SMART" id="SM00355">
    <property type="entry name" value="ZnF_C2H2"/>
    <property type="match status" value="5"/>
</dbReference>
<comment type="caution">
    <text evidence="8">The sequence shown here is derived from an EMBL/GenBank/DDBJ whole genome shotgun (WGS) entry which is preliminary data.</text>
</comment>
<dbReference type="EMBL" id="JAFNEN010000482">
    <property type="protein sequence ID" value="KAG8182075.1"/>
    <property type="molecule type" value="Genomic_DNA"/>
</dbReference>
<feature type="domain" description="C2H2-type" evidence="7">
    <location>
        <begin position="337"/>
        <end position="364"/>
    </location>
</feature>
<accession>A0AAV6UEW6</accession>
<evidence type="ECO:0000256" key="5">
    <source>
        <dbReference type="PROSITE-ProRule" id="PRU00042"/>
    </source>
</evidence>
<proteinExistence type="predicted"/>